<sequence length="130" mass="13874">MERRSRVMHSVMAAALAAGGVTAAATVPAAAAPARAQACYDHSVGYETVEYGELHKWPRTGWATTSPYCADINIKANVMTDVKVCFRATGKCNGFKTAYARSWIEAATNVLDGTQYRLLFSSYSAGLASA</sequence>
<evidence type="ECO:0000313" key="2">
    <source>
        <dbReference type="EMBL" id="GAA2699391.1"/>
    </source>
</evidence>
<protein>
    <recommendedName>
        <fullName evidence="4">Secreted protein</fullName>
    </recommendedName>
</protein>
<dbReference type="Proteomes" id="UP001499989">
    <property type="component" value="Unassembled WGS sequence"/>
</dbReference>
<gene>
    <name evidence="2" type="ORF">GCM10010310_66310</name>
</gene>
<feature type="chain" id="PRO_5045476225" description="Secreted protein" evidence="1">
    <location>
        <begin position="24"/>
        <end position="130"/>
    </location>
</feature>
<comment type="caution">
    <text evidence="2">The sequence shown here is derived from an EMBL/GenBank/DDBJ whole genome shotgun (WGS) entry which is preliminary data.</text>
</comment>
<feature type="signal peptide" evidence="1">
    <location>
        <begin position="1"/>
        <end position="23"/>
    </location>
</feature>
<evidence type="ECO:0000313" key="3">
    <source>
        <dbReference type="Proteomes" id="UP001499989"/>
    </source>
</evidence>
<name>A0ABN3TE47_9ACTN</name>
<keyword evidence="1" id="KW-0732">Signal</keyword>
<dbReference type="EMBL" id="BAAASK010000029">
    <property type="protein sequence ID" value="GAA2699391.1"/>
    <property type="molecule type" value="Genomic_DNA"/>
</dbReference>
<organism evidence="2 3">
    <name type="scientific">Streptomyces violaceolatus</name>
    <dbReference type="NCBI Taxonomy" id="67378"/>
    <lineage>
        <taxon>Bacteria</taxon>
        <taxon>Bacillati</taxon>
        <taxon>Actinomycetota</taxon>
        <taxon>Actinomycetes</taxon>
        <taxon>Kitasatosporales</taxon>
        <taxon>Streptomycetaceae</taxon>
        <taxon>Streptomyces</taxon>
        <taxon>Streptomyces violaceoruber group</taxon>
    </lineage>
</organism>
<proteinExistence type="predicted"/>
<evidence type="ECO:0000256" key="1">
    <source>
        <dbReference type="SAM" id="SignalP"/>
    </source>
</evidence>
<accession>A0ABN3TE47</accession>
<evidence type="ECO:0008006" key="4">
    <source>
        <dbReference type="Google" id="ProtNLM"/>
    </source>
</evidence>
<keyword evidence="3" id="KW-1185">Reference proteome</keyword>
<reference evidence="2 3" key="1">
    <citation type="journal article" date="2019" name="Int. J. Syst. Evol. Microbiol.">
        <title>The Global Catalogue of Microorganisms (GCM) 10K type strain sequencing project: providing services to taxonomists for standard genome sequencing and annotation.</title>
        <authorList>
            <consortium name="The Broad Institute Genomics Platform"/>
            <consortium name="The Broad Institute Genome Sequencing Center for Infectious Disease"/>
            <person name="Wu L."/>
            <person name="Ma J."/>
        </authorList>
    </citation>
    <scope>NUCLEOTIDE SEQUENCE [LARGE SCALE GENOMIC DNA]</scope>
    <source>
        <strain evidence="2 3">JCM 4531</strain>
    </source>
</reference>